<feature type="compositionally biased region" description="Polar residues" evidence="7">
    <location>
        <begin position="1"/>
        <end position="10"/>
    </location>
</feature>
<keyword evidence="5 9" id="KW-0418">Kinase</keyword>
<dbReference type="InterPro" id="IPR027417">
    <property type="entry name" value="P-loop_NTPase"/>
</dbReference>
<dbReference type="GO" id="GO:0006230">
    <property type="term" value="P:TMP biosynthetic process"/>
    <property type="evidence" value="ECO:0007669"/>
    <property type="project" value="InterPro"/>
</dbReference>
<sequence>MASGGKNNPGFQPDSDTEDEHVYAEPEEVYDTPFDATRHQRPYSLLRPAYNRQEAVGSDDEGIYATPTFDRIITRRPSTGEVDEAVASLPRRPPPEQSNSDSDYEEVSGYGQDARQSIYNTPRRSTIKCKVSSGGENYDIPRDTQANTVTVQTTTHRGGRHRSRVPRVLVRHPNAGGNKPDFLPVDKPLPSVPQHVPQGYEEMAGSPPPERDVRSPRPQRRPNPPVIIFSDSETESDVEAVGGRQEGSKGDVPTSWKRLLMTKDTGAKSKTAFDKLKGSFEKFMGGNTKTEDTEGQRSVVRKGGDRNTLQYSYMSKMTTDNPAGPTQIAHVLYFDGGIGVGKTTALEAAAEFLHNILVIPEPIPYWTSTFDKNVCQQIYDVVRTKEKGKKHSKKVLQCQMAFAQPFFATQHLLRRTCLGTKVSDGTCNNHVLIDRHMMSPTVLFPCLFFRLGVLKFGDLISLLSMFSAQCFDNIILFKLNPRVAVTRIKERGRNPEGVINHGYLKLLNEVVDAIFCAWELLAIVPPEVIVEAILSQTPVKRIFQKVGFAAPRARLMEHMFRESIFNDLRENVQGLPIIGSSLPNLLHKLCHELSKPQMFRLDAGQFPNDIPGLWTHIYTQILTDPAIKTCILKWNTLEKGISGGDPQ</sequence>
<organism evidence="9 10">
    <name type="scientific">Wood mouse herpesvirus</name>
    <dbReference type="NCBI Taxonomy" id="432370"/>
    <lineage>
        <taxon>Viruses</taxon>
        <taxon>Duplodnaviria</taxon>
        <taxon>Heunggongvirae</taxon>
        <taxon>Peploviricota</taxon>
        <taxon>Herviviricetes</taxon>
        <taxon>Herpesvirales</taxon>
        <taxon>Orthoherpesviridae</taxon>
        <taxon>Gammaherpesvirinae</taxon>
        <taxon>Rhadinovirus</taxon>
        <taxon>Rhadinovirus muridgamma7</taxon>
        <taxon>Murid gammaherpesvirus 7</taxon>
    </lineage>
</organism>
<protein>
    <submittedName>
        <fullName evidence="9">Thymidine kinase</fullName>
        <ecNumber evidence="9">2.7.1.21</ecNumber>
    </submittedName>
</protein>
<evidence type="ECO:0000256" key="3">
    <source>
        <dbReference type="ARBA" id="ARBA00022679"/>
    </source>
</evidence>
<dbReference type="GO" id="GO:0004797">
    <property type="term" value="F:thymidine kinase activity"/>
    <property type="evidence" value="ECO:0007669"/>
    <property type="project" value="UniProtKB-EC"/>
</dbReference>
<keyword evidence="10" id="KW-1185">Reference proteome</keyword>
<feature type="compositionally biased region" description="Polar residues" evidence="7">
    <location>
        <begin position="114"/>
        <end position="124"/>
    </location>
</feature>
<keyword evidence="6" id="KW-0067">ATP-binding</keyword>
<dbReference type="KEGG" id="vg:65100978"/>
<name>D0U1L1_9GAMA</name>
<dbReference type="Pfam" id="PF00693">
    <property type="entry name" value="Herpes_TK"/>
    <property type="match status" value="1"/>
</dbReference>
<evidence type="ECO:0000256" key="5">
    <source>
        <dbReference type="ARBA" id="ARBA00022777"/>
    </source>
</evidence>
<evidence type="ECO:0000256" key="2">
    <source>
        <dbReference type="ARBA" id="ARBA00022634"/>
    </source>
</evidence>
<evidence type="ECO:0000313" key="10">
    <source>
        <dbReference type="Proteomes" id="UP000158501"/>
    </source>
</evidence>
<evidence type="ECO:0000256" key="6">
    <source>
        <dbReference type="ARBA" id="ARBA00022840"/>
    </source>
</evidence>
<dbReference type="GO" id="GO:0005524">
    <property type="term" value="F:ATP binding"/>
    <property type="evidence" value="ECO:0007669"/>
    <property type="project" value="UniProtKB-KW"/>
</dbReference>
<feature type="region of interest" description="Disordered" evidence="7">
    <location>
        <begin position="1"/>
        <end position="254"/>
    </location>
</feature>
<dbReference type="InterPro" id="IPR013672">
    <property type="entry name" value="Herpes_TK_C"/>
</dbReference>
<dbReference type="SUPFAM" id="SSF52540">
    <property type="entry name" value="P-loop containing nucleoside triphosphate hydrolases"/>
    <property type="match status" value="1"/>
</dbReference>
<reference evidence="9 10" key="1">
    <citation type="journal article" date="2010" name="J. Gen. Virol.">
        <title>Characterization of a novel wood mouse virus related to murid herpesvirus 4.</title>
        <authorList>
            <person name="Hughes D.J."/>
            <person name="Kipar A."/>
            <person name="Milligan S.G."/>
            <person name="Cunningham C."/>
            <person name="Sanders M."/>
            <person name="Quail M.A."/>
            <person name="Rajandream M.A."/>
            <person name="Efstathiou S."/>
            <person name="Bowden R.J."/>
            <person name="Chastel C."/>
            <person name="Bennett M."/>
            <person name="Sample J.T."/>
            <person name="Barrell B."/>
            <person name="Davison A.J."/>
            <person name="Stewart J.P."/>
        </authorList>
    </citation>
    <scope>NUCLEOTIDE SEQUENCE [LARGE SCALE GENOMIC DNA]</scope>
    <source>
        <strain evidence="9">WM8</strain>
    </source>
</reference>
<proteinExistence type="predicted"/>
<gene>
    <name evidence="9" type="primary">ORF21</name>
</gene>
<evidence type="ECO:0000256" key="1">
    <source>
        <dbReference type="ARBA" id="ARBA00022518"/>
    </source>
</evidence>
<dbReference type="RefSeq" id="YP_010085896.1">
    <property type="nucleotide sequence ID" value="NC_055233.1"/>
</dbReference>
<keyword evidence="2" id="KW-0237">DNA synthesis</keyword>
<dbReference type="EC" id="2.7.1.21" evidence="9"/>
<evidence type="ECO:0000259" key="8">
    <source>
        <dbReference type="Pfam" id="PF08465"/>
    </source>
</evidence>
<accession>D0U1L1</accession>
<dbReference type="GeneID" id="65100978"/>
<dbReference type="InterPro" id="IPR001889">
    <property type="entry name" value="Herpes_TK"/>
</dbReference>
<dbReference type="Gene3D" id="3.40.50.300">
    <property type="entry name" value="P-loop containing nucleotide triphosphate hydrolases"/>
    <property type="match status" value="1"/>
</dbReference>
<keyword evidence="3 9" id="KW-0808">Transferase</keyword>
<evidence type="ECO:0000313" key="9">
    <source>
        <dbReference type="EMBL" id="ACY41095.1"/>
    </source>
</evidence>
<feature type="domain" description="Herpesvirus thymidine kinase C-terminal" evidence="8">
    <location>
        <begin position="606"/>
        <end position="636"/>
    </location>
</feature>
<keyword evidence="1" id="KW-0244">Early protein</keyword>
<dbReference type="GO" id="GO:0071897">
    <property type="term" value="P:DNA biosynthetic process"/>
    <property type="evidence" value="ECO:0007669"/>
    <property type="project" value="UniProtKB-KW"/>
</dbReference>
<dbReference type="EMBL" id="GQ169129">
    <property type="protein sequence ID" value="ACY41095.1"/>
    <property type="molecule type" value="Genomic_DNA"/>
</dbReference>
<feature type="compositionally biased region" description="Acidic residues" evidence="7">
    <location>
        <begin position="15"/>
        <end position="30"/>
    </location>
</feature>
<evidence type="ECO:0000256" key="7">
    <source>
        <dbReference type="SAM" id="MobiDB-lite"/>
    </source>
</evidence>
<evidence type="ECO:0000256" key="4">
    <source>
        <dbReference type="ARBA" id="ARBA00022741"/>
    </source>
</evidence>
<dbReference type="Proteomes" id="UP000158501">
    <property type="component" value="Segment"/>
</dbReference>
<keyword evidence="4" id="KW-0547">Nucleotide-binding</keyword>
<dbReference type="Pfam" id="PF08465">
    <property type="entry name" value="Herpes_TK_C"/>
    <property type="match status" value="1"/>
</dbReference>
<feature type="compositionally biased region" description="Low complexity" evidence="7">
    <location>
        <begin position="144"/>
        <end position="155"/>
    </location>
</feature>